<evidence type="ECO:0000256" key="1">
    <source>
        <dbReference type="SAM" id="Phobius"/>
    </source>
</evidence>
<reference evidence="2" key="2">
    <citation type="submission" date="2022-01" db="EMBL/GenBank/DDBJ databases">
        <authorList>
            <person name="Yamashiro T."/>
            <person name="Shiraishi A."/>
            <person name="Satake H."/>
            <person name="Nakayama K."/>
        </authorList>
    </citation>
    <scope>NUCLEOTIDE SEQUENCE</scope>
</reference>
<protein>
    <recommendedName>
        <fullName evidence="4">Transmembrane protein</fullName>
    </recommendedName>
</protein>
<feature type="transmembrane region" description="Helical" evidence="1">
    <location>
        <begin position="51"/>
        <end position="76"/>
    </location>
</feature>
<evidence type="ECO:0008006" key="4">
    <source>
        <dbReference type="Google" id="ProtNLM"/>
    </source>
</evidence>
<proteinExistence type="predicted"/>
<organism evidence="2 3">
    <name type="scientific">Tanacetum coccineum</name>
    <dbReference type="NCBI Taxonomy" id="301880"/>
    <lineage>
        <taxon>Eukaryota</taxon>
        <taxon>Viridiplantae</taxon>
        <taxon>Streptophyta</taxon>
        <taxon>Embryophyta</taxon>
        <taxon>Tracheophyta</taxon>
        <taxon>Spermatophyta</taxon>
        <taxon>Magnoliopsida</taxon>
        <taxon>eudicotyledons</taxon>
        <taxon>Gunneridae</taxon>
        <taxon>Pentapetalae</taxon>
        <taxon>asterids</taxon>
        <taxon>campanulids</taxon>
        <taxon>Asterales</taxon>
        <taxon>Asteraceae</taxon>
        <taxon>Asteroideae</taxon>
        <taxon>Anthemideae</taxon>
        <taxon>Anthemidinae</taxon>
        <taxon>Tanacetum</taxon>
    </lineage>
</organism>
<evidence type="ECO:0000313" key="3">
    <source>
        <dbReference type="Proteomes" id="UP001151760"/>
    </source>
</evidence>
<keyword evidence="3" id="KW-1185">Reference proteome</keyword>
<reference evidence="2" key="1">
    <citation type="journal article" date="2022" name="Int. J. Mol. Sci.">
        <title>Draft Genome of Tanacetum Coccineum: Genomic Comparison of Closely Related Tanacetum-Family Plants.</title>
        <authorList>
            <person name="Yamashiro T."/>
            <person name="Shiraishi A."/>
            <person name="Nakayama K."/>
            <person name="Satake H."/>
        </authorList>
    </citation>
    <scope>NUCLEOTIDE SEQUENCE</scope>
</reference>
<evidence type="ECO:0000313" key="2">
    <source>
        <dbReference type="EMBL" id="GJS95907.1"/>
    </source>
</evidence>
<name>A0ABQ5A430_9ASTR</name>
<keyword evidence="1" id="KW-0472">Membrane</keyword>
<dbReference type="EMBL" id="BQNB010011845">
    <property type="protein sequence ID" value="GJS95907.1"/>
    <property type="molecule type" value="Genomic_DNA"/>
</dbReference>
<accession>A0ABQ5A430</accession>
<comment type="caution">
    <text evidence="2">The sequence shown here is derived from an EMBL/GenBank/DDBJ whole genome shotgun (WGS) entry which is preliminary data.</text>
</comment>
<gene>
    <name evidence="2" type="ORF">Tco_0802875</name>
</gene>
<keyword evidence="1" id="KW-0812">Transmembrane</keyword>
<keyword evidence="1" id="KW-1133">Transmembrane helix</keyword>
<sequence>MVNSLSDPNTFMDITLSLSPITPLDFTFETPSPSLSPLPPPPQPPLMGHPILFNVFLTIMQLAIYVASTTAIFLSLRDEMHFISHLDNLLTSAFAPPSPYNH</sequence>
<dbReference type="Proteomes" id="UP001151760">
    <property type="component" value="Unassembled WGS sequence"/>
</dbReference>